<dbReference type="EMBL" id="LKHV01000001">
    <property type="protein sequence ID" value="KRG19801.1"/>
    <property type="molecule type" value="Genomic_DNA"/>
</dbReference>
<organism evidence="7">
    <name type="scientific">Candidatus Berkiella cookevillensis</name>
    <dbReference type="NCBI Taxonomy" id="437022"/>
    <lineage>
        <taxon>Bacteria</taxon>
        <taxon>Pseudomonadati</taxon>
        <taxon>Pseudomonadota</taxon>
        <taxon>Gammaproteobacteria</taxon>
        <taxon>Candidatus Berkiellales</taxon>
        <taxon>Candidatus Berkiellaceae</taxon>
        <taxon>Candidatus Berkiella</taxon>
    </lineage>
</organism>
<keyword evidence="7" id="KW-0966">Cell projection</keyword>
<dbReference type="Proteomes" id="UP000051494">
    <property type="component" value="Unassembled WGS sequence"/>
</dbReference>
<dbReference type="Pfam" id="PF02561">
    <property type="entry name" value="FliS"/>
    <property type="match status" value="1"/>
</dbReference>
<dbReference type="GO" id="GO:0044780">
    <property type="term" value="P:bacterial-type flagellum assembly"/>
    <property type="evidence" value="ECO:0007669"/>
    <property type="project" value="InterPro"/>
</dbReference>
<name>A0A0Q9YJB9_9GAMM</name>
<evidence type="ECO:0000256" key="3">
    <source>
        <dbReference type="ARBA" id="ARBA00022490"/>
    </source>
</evidence>
<dbReference type="AlphaFoldDB" id="A0A0Q9YJB9"/>
<evidence type="ECO:0000313" key="9">
    <source>
        <dbReference type="Proteomes" id="UP000051494"/>
    </source>
</evidence>
<gene>
    <name evidence="7" type="primary">fliS</name>
    <name evidence="7" type="ORF">CC99x_00022</name>
    <name evidence="8" type="ORF">CC99x_006795</name>
</gene>
<evidence type="ECO:0000313" key="8">
    <source>
        <dbReference type="EMBL" id="MCS5708616.1"/>
    </source>
</evidence>
<keyword evidence="9" id="KW-1185">Reference proteome</keyword>
<keyword evidence="5" id="KW-0143">Chaperone</keyword>
<dbReference type="PANTHER" id="PTHR34773:SF1">
    <property type="entry name" value="FLAGELLAR SECRETION CHAPERONE FLIS"/>
    <property type="match status" value="1"/>
</dbReference>
<sequence length="127" mass="14300">MNHAHALKAYQSVSNESEKLETDPYKIIAILMNNALLALDNAKTAMTAHHIEEKGRNISLAISLIDGLNASLDTQQGEMAENLAKLYDYMMRRLVEANLHNQESILEEIRGLLFEIKESWDAINPHA</sequence>
<dbReference type="SUPFAM" id="SSF101116">
    <property type="entry name" value="Flagellar export chaperone FliS"/>
    <property type="match status" value="1"/>
</dbReference>
<dbReference type="GO" id="GO:0071973">
    <property type="term" value="P:bacterial-type flagellum-dependent cell motility"/>
    <property type="evidence" value="ECO:0007669"/>
    <property type="project" value="TreeGrafter"/>
</dbReference>
<dbReference type="CDD" id="cd16098">
    <property type="entry name" value="FliS"/>
    <property type="match status" value="1"/>
</dbReference>
<comment type="caution">
    <text evidence="7">The sequence shown here is derived from an EMBL/GenBank/DDBJ whole genome shotgun (WGS) entry which is preliminary data.</text>
</comment>
<keyword evidence="7" id="KW-0969">Cilium</keyword>
<dbReference type="EMBL" id="LKHV02000001">
    <property type="protein sequence ID" value="MCS5708616.1"/>
    <property type="molecule type" value="Genomic_DNA"/>
</dbReference>
<evidence type="ECO:0000256" key="4">
    <source>
        <dbReference type="ARBA" id="ARBA00022795"/>
    </source>
</evidence>
<evidence type="ECO:0000256" key="1">
    <source>
        <dbReference type="ARBA" id="ARBA00004514"/>
    </source>
</evidence>
<proteinExistence type="inferred from homology"/>
<dbReference type="GO" id="GO:0005829">
    <property type="term" value="C:cytosol"/>
    <property type="evidence" value="ECO:0007669"/>
    <property type="project" value="UniProtKB-SubCell"/>
</dbReference>
<dbReference type="InterPro" id="IPR036584">
    <property type="entry name" value="FliS_sf"/>
</dbReference>
<accession>A0A0Q9YJB9</accession>
<dbReference type="STRING" id="437022.CC99x_00022"/>
<evidence type="ECO:0000256" key="2">
    <source>
        <dbReference type="ARBA" id="ARBA00008787"/>
    </source>
</evidence>
<keyword evidence="7" id="KW-0282">Flagellum</keyword>
<evidence type="ECO:0000313" key="7">
    <source>
        <dbReference type="EMBL" id="KRG19801.1"/>
    </source>
</evidence>
<dbReference type="NCBIfam" id="TIGR00208">
    <property type="entry name" value="fliS"/>
    <property type="match status" value="1"/>
</dbReference>
<dbReference type="PIRSF" id="PIRSF039090">
    <property type="entry name" value="Flis"/>
    <property type="match status" value="1"/>
</dbReference>
<comment type="similarity">
    <text evidence="2 6">Belongs to the FliS family.</text>
</comment>
<dbReference type="RefSeq" id="WP_077065306.1">
    <property type="nucleotide sequence ID" value="NZ_LKHV02000001.1"/>
</dbReference>
<reference evidence="8" key="3">
    <citation type="submission" date="2021-06" db="EMBL/GenBank/DDBJ databases">
        <title>Genomic Description and Analysis of Intracellular Bacteria, Candidatus Berkiella cookevillensis and Candidatus Berkiella aquae.</title>
        <authorList>
            <person name="Kidane D.T."/>
            <person name="Mehari Y.T."/>
            <person name="Rice F.C."/>
            <person name="Arivett B.A."/>
            <person name="Farone A.L."/>
            <person name="Berk S.G."/>
            <person name="Farone M.B."/>
        </authorList>
    </citation>
    <scope>NUCLEOTIDE SEQUENCE</scope>
    <source>
        <strain evidence="8">CC99</strain>
    </source>
</reference>
<keyword evidence="4 6" id="KW-1005">Bacterial flagellum biogenesis</keyword>
<keyword evidence="3 6" id="KW-0963">Cytoplasm</keyword>
<evidence type="ECO:0000256" key="5">
    <source>
        <dbReference type="ARBA" id="ARBA00023186"/>
    </source>
</evidence>
<dbReference type="InterPro" id="IPR003713">
    <property type="entry name" value="FliS"/>
</dbReference>
<dbReference type="OrthoDB" id="9792010at2"/>
<evidence type="ECO:0000256" key="6">
    <source>
        <dbReference type="PIRNR" id="PIRNR039090"/>
    </source>
</evidence>
<dbReference type="PANTHER" id="PTHR34773">
    <property type="entry name" value="FLAGELLAR SECRETION CHAPERONE FLIS"/>
    <property type="match status" value="1"/>
</dbReference>
<comment type="subcellular location">
    <subcellularLocation>
        <location evidence="1 6">Cytoplasm</location>
        <location evidence="1 6">Cytosol</location>
    </subcellularLocation>
</comment>
<protein>
    <recommendedName>
        <fullName evidence="6">Flagellar secretion chaperone FliS</fullName>
    </recommendedName>
</protein>
<dbReference type="Gene3D" id="1.20.120.340">
    <property type="entry name" value="Flagellar protein FliS"/>
    <property type="match status" value="1"/>
</dbReference>
<reference evidence="8" key="2">
    <citation type="journal article" date="2016" name="Genome Announc.">
        <title>Draft Genome Sequences of Two Novel Amoeba-Resistant Intranuclear Bacteria, 'Candidatus Berkiella cookevillensis' and 'Candidatus Berkiella aquae'.</title>
        <authorList>
            <person name="Mehari Y.T."/>
            <person name="Arivett B.A."/>
            <person name="Farone A.L."/>
            <person name="Gunderson J.H."/>
            <person name="Farone M.B."/>
        </authorList>
    </citation>
    <scope>NUCLEOTIDE SEQUENCE</scope>
    <source>
        <strain evidence="8">CC99</strain>
    </source>
</reference>
<reference evidence="7" key="1">
    <citation type="submission" date="2015-09" db="EMBL/GenBank/DDBJ databases">
        <title>Draft Genome Sequences of Two Novel Amoeba-resistant Intranuclear Bacteria, Candidatus Berkiella cookevillensis and Candidatus Berkiella aquae.</title>
        <authorList>
            <person name="Mehari Y.T."/>
            <person name="Arivett B.A."/>
            <person name="Farone A.L."/>
            <person name="Gunderson J.H."/>
            <person name="Farone M.B."/>
        </authorList>
    </citation>
    <scope>NUCLEOTIDE SEQUENCE [LARGE SCALE GENOMIC DNA]</scope>
    <source>
        <strain evidence="7">CC99</strain>
    </source>
</reference>